<organism evidence="1 2">
    <name type="scientific">Pantoea brenneri</name>
    <dbReference type="NCBI Taxonomy" id="472694"/>
    <lineage>
        <taxon>Bacteria</taxon>
        <taxon>Pseudomonadati</taxon>
        <taxon>Pseudomonadota</taxon>
        <taxon>Gammaproteobacteria</taxon>
        <taxon>Enterobacterales</taxon>
        <taxon>Erwiniaceae</taxon>
        <taxon>Pantoea</taxon>
    </lineage>
</organism>
<comment type="caution">
    <text evidence="1">The sequence shown here is derived from an EMBL/GenBank/DDBJ whole genome shotgun (WGS) entry which is preliminary data.</text>
</comment>
<name>A0AAX3JD09_9GAMM</name>
<protein>
    <submittedName>
        <fullName evidence="1">Uncharacterized protein</fullName>
    </submittedName>
</protein>
<evidence type="ECO:0000313" key="1">
    <source>
        <dbReference type="EMBL" id="VXC67072.1"/>
    </source>
</evidence>
<dbReference type="EMBL" id="CABWMH010000056">
    <property type="protein sequence ID" value="VXC67072.1"/>
    <property type="molecule type" value="Genomic_DNA"/>
</dbReference>
<evidence type="ECO:0000313" key="2">
    <source>
        <dbReference type="Proteomes" id="UP000433737"/>
    </source>
</evidence>
<reference evidence="1 2" key="1">
    <citation type="submission" date="2019-10" db="EMBL/GenBank/DDBJ databases">
        <authorList>
            <person name="Karimi E."/>
        </authorList>
    </citation>
    <scope>NUCLEOTIDE SEQUENCE [LARGE SCALE GENOMIC DNA]</scope>
    <source>
        <strain evidence="1">Pantoea sp. 111</strain>
    </source>
</reference>
<proteinExistence type="predicted"/>
<dbReference type="AlphaFoldDB" id="A0AAX3JD09"/>
<accession>A0AAX3JD09</accession>
<gene>
    <name evidence="1" type="ORF">PANT111_90120</name>
</gene>
<dbReference type="Proteomes" id="UP000433737">
    <property type="component" value="Unassembled WGS sequence"/>
</dbReference>
<sequence length="30" mass="3292">MQGCAKGIGDKMYQICDSTLQLLNMLIDTS</sequence>